<dbReference type="RefSeq" id="WP_062663834.1">
    <property type="nucleotide sequence ID" value="NZ_FIZX01000002.1"/>
</dbReference>
<keyword evidence="3" id="KW-1185">Reference proteome</keyword>
<dbReference type="PANTHER" id="PTHR37625:SF5">
    <property type="entry name" value="LIPOPROTEIN"/>
    <property type="match status" value="1"/>
</dbReference>
<dbReference type="PANTHER" id="PTHR37625">
    <property type="entry name" value="OUTER MEMBRANE LIPOPROTEIN-RELATED"/>
    <property type="match status" value="1"/>
</dbReference>
<name>A0A128F5Z7_9GAMM</name>
<feature type="chain" id="PRO_5007282088" evidence="1">
    <location>
        <begin position="23"/>
        <end position="157"/>
    </location>
</feature>
<dbReference type="AlphaFoldDB" id="A0A128F5Z7"/>
<accession>A0A128F5Z7</accession>
<reference evidence="3" key="1">
    <citation type="submission" date="2016-02" db="EMBL/GenBank/DDBJ databases">
        <authorList>
            <person name="Rodrigo-Torres Lidia"/>
            <person name="Arahal R.David."/>
        </authorList>
    </citation>
    <scope>NUCLEOTIDE SEQUENCE [LARGE SCALE GENOMIC DNA]</scope>
    <source>
        <strain evidence="3">CECT 9029</strain>
    </source>
</reference>
<evidence type="ECO:0000313" key="3">
    <source>
        <dbReference type="Proteomes" id="UP000071641"/>
    </source>
</evidence>
<dbReference type="NCBIfam" id="TIGR03352">
    <property type="entry name" value="VI_chp_3"/>
    <property type="match status" value="1"/>
</dbReference>
<organism evidence="2 3">
    <name type="scientific">Grimontia celer</name>
    <dbReference type="NCBI Taxonomy" id="1796497"/>
    <lineage>
        <taxon>Bacteria</taxon>
        <taxon>Pseudomonadati</taxon>
        <taxon>Pseudomonadota</taxon>
        <taxon>Gammaproteobacteria</taxon>
        <taxon>Vibrionales</taxon>
        <taxon>Vibrionaceae</taxon>
        <taxon>Grimontia</taxon>
    </lineage>
</organism>
<evidence type="ECO:0000313" key="2">
    <source>
        <dbReference type="EMBL" id="CZF81701.1"/>
    </source>
</evidence>
<gene>
    <name evidence="2" type="ORF">GCE9029_02767</name>
</gene>
<dbReference type="InterPro" id="IPR017734">
    <property type="entry name" value="T6SS_SciN"/>
</dbReference>
<evidence type="ECO:0000256" key="1">
    <source>
        <dbReference type="SAM" id="SignalP"/>
    </source>
</evidence>
<dbReference type="OrthoDB" id="8655355at2"/>
<proteinExistence type="predicted"/>
<dbReference type="Gene3D" id="2.60.40.4150">
    <property type="entry name" value="Type VI secretion system, lipoprotein SciN"/>
    <property type="match status" value="1"/>
</dbReference>
<keyword evidence="1" id="KW-0732">Signal</keyword>
<dbReference type="STRING" id="1796497.GCE9029_02767"/>
<dbReference type="EMBL" id="FIZX01000002">
    <property type="protein sequence ID" value="CZF81701.1"/>
    <property type="molecule type" value="Genomic_DNA"/>
</dbReference>
<dbReference type="Pfam" id="PF12790">
    <property type="entry name" value="T6SS-SciN"/>
    <property type="match status" value="1"/>
</dbReference>
<keyword evidence="2" id="KW-0449">Lipoprotein</keyword>
<dbReference type="PROSITE" id="PS51257">
    <property type="entry name" value="PROKAR_LIPOPROTEIN"/>
    <property type="match status" value="1"/>
</dbReference>
<sequence>MKRLLGCFLLFTLFGCSSSDDALPKDQPTTVTFSLVATQKVNPNISGDATPIEVQVFELEDDSMFLASGFDQLAGDAEAALKSNYVDHRDFSLIPGQFKFIDHFQIDESTRYISVMARFSDPDVSDWKKVVKVLPVGRVYHLLMYFDGTEVVLDKVE</sequence>
<dbReference type="InterPro" id="IPR038706">
    <property type="entry name" value="Type_VI_SciN-like_sf"/>
</dbReference>
<feature type="signal peptide" evidence="1">
    <location>
        <begin position="1"/>
        <end position="22"/>
    </location>
</feature>
<protein>
    <submittedName>
        <fullName evidence="2">Type VI secretion lipoprotein</fullName>
    </submittedName>
</protein>
<dbReference type="Proteomes" id="UP000071641">
    <property type="component" value="Unassembled WGS sequence"/>
</dbReference>